<dbReference type="Proteomes" id="UP001345827">
    <property type="component" value="Unassembled WGS sequence"/>
</dbReference>
<reference evidence="2 3" key="1">
    <citation type="submission" date="2023-06" db="EMBL/GenBank/DDBJ databases">
        <title>Black Yeasts Isolated from many extreme environments.</title>
        <authorList>
            <person name="Coleine C."/>
            <person name="Stajich J.E."/>
            <person name="Selbmann L."/>
        </authorList>
    </citation>
    <scope>NUCLEOTIDE SEQUENCE [LARGE SCALE GENOMIC DNA]</scope>
    <source>
        <strain evidence="2 3">CCFEE 5887</strain>
    </source>
</reference>
<gene>
    <name evidence="2" type="ORF">LTR25_006570</name>
</gene>
<feature type="compositionally biased region" description="Polar residues" evidence="1">
    <location>
        <begin position="100"/>
        <end position="114"/>
    </location>
</feature>
<evidence type="ECO:0000313" key="2">
    <source>
        <dbReference type="EMBL" id="KAK5534538.1"/>
    </source>
</evidence>
<dbReference type="EMBL" id="JAXLQG010000011">
    <property type="protein sequence ID" value="KAK5534538.1"/>
    <property type="molecule type" value="Genomic_DNA"/>
</dbReference>
<accession>A0AAV9Q5J4</accession>
<protein>
    <submittedName>
        <fullName evidence="2">Uncharacterized protein</fullName>
    </submittedName>
</protein>
<organism evidence="2 3">
    <name type="scientific">Vermiconidia calcicola</name>
    <dbReference type="NCBI Taxonomy" id="1690605"/>
    <lineage>
        <taxon>Eukaryota</taxon>
        <taxon>Fungi</taxon>
        <taxon>Dikarya</taxon>
        <taxon>Ascomycota</taxon>
        <taxon>Pezizomycotina</taxon>
        <taxon>Dothideomycetes</taxon>
        <taxon>Dothideomycetidae</taxon>
        <taxon>Mycosphaerellales</taxon>
        <taxon>Extremaceae</taxon>
        <taxon>Vermiconidia</taxon>
    </lineage>
</organism>
<comment type="caution">
    <text evidence="2">The sequence shown here is derived from an EMBL/GenBank/DDBJ whole genome shotgun (WGS) entry which is preliminary data.</text>
</comment>
<keyword evidence="3" id="KW-1185">Reference proteome</keyword>
<feature type="region of interest" description="Disordered" evidence="1">
    <location>
        <begin position="1"/>
        <end position="120"/>
    </location>
</feature>
<evidence type="ECO:0000313" key="3">
    <source>
        <dbReference type="Proteomes" id="UP001345827"/>
    </source>
</evidence>
<proteinExistence type="predicted"/>
<dbReference type="AlphaFoldDB" id="A0AAV9Q5J4"/>
<evidence type="ECO:0000256" key="1">
    <source>
        <dbReference type="SAM" id="MobiDB-lite"/>
    </source>
</evidence>
<feature type="compositionally biased region" description="Polar residues" evidence="1">
    <location>
        <begin position="63"/>
        <end position="87"/>
    </location>
</feature>
<name>A0AAV9Q5J4_9PEZI</name>
<sequence>MSSTSGLPNTGSTYPATNSDAITFSNNKPLGASSDAFFPNNNNNNNDLGASSHDAATVGVQGDGTQHRGSTIPENPVNYSDSSNPLNSHHRPSLGLDGDSNVSSLQGDTRTSGNAPEARTALVPWALGGPLLKGRKRTKDSARR</sequence>
<feature type="compositionally biased region" description="Polar residues" evidence="1">
    <location>
        <begin position="1"/>
        <end position="28"/>
    </location>
</feature>